<sequence>MFLALAFRNYYPGTTWAANGGFQCLVEDVEHAFHAAFLRSGSGENTDVFLCWSAEGQWLMDVECCLKTRTPKGSSCTIYRDHPGRCEWAYVDPRRVAEQAMADQWLRDLYGRHGAPTPEGP</sequence>
<evidence type="ECO:0000313" key="1">
    <source>
        <dbReference type="EMBL" id="WMX45266.1"/>
    </source>
</evidence>
<dbReference type="Proteomes" id="UP001250858">
    <property type="component" value="Chromosome"/>
</dbReference>
<proteinExistence type="predicted"/>
<dbReference type="EMBL" id="CP133762">
    <property type="protein sequence ID" value="WMX45266.1"/>
    <property type="molecule type" value="Genomic_DNA"/>
</dbReference>
<evidence type="ECO:0000313" key="2">
    <source>
        <dbReference type="Proteomes" id="UP001250858"/>
    </source>
</evidence>
<gene>
    <name evidence="1" type="ORF">RGF97_10950</name>
</gene>
<organism evidence="1 2">
    <name type="scientific">Streptomyces roseicoloratus</name>
    <dbReference type="NCBI Taxonomy" id="2508722"/>
    <lineage>
        <taxon>Bacteria</taxon>
        <taxon>Bacillati</taxon>
        <taxon>Actinomycetota</taxon>
        <taxon>Actinomycetes</taxon>
        <taxon>Kitasatosporales</taxon>
        <taxon>Streptomycetaceae</taxon>
        <taxon>Streptomyces</taxon>
    </lineage>
</organism>
<dbReference type="RefSeq" id="WP_309548421.1">
    <property type="nucleotide sequence ID" value="NZ_CP133762.1"/>
</dbReference>
<protein>
    <submittedName>
        <fullName evidence="1">Uncharacterized protein</fullName>
    </submittedName>
</protein>
<keyword evidence="2" id="KW-1185">Reference proteome</keyword>
<accession>A0ABY9RSW2</accession>
<reference evidence="1 2" key="1">
    <citation type="submission" date="2023-09" db="EMBL/GenBank/DDBJ databases">
        <title>Complete genome of Streptomyces roseicoloratus T14.</title>
        <authorList>
            <person name="Bashizi T."/>
            <person name="Kim M.-J."/>
            <person name="Lee G."/>
            <person name="Tagele S.B."/>
            <person name="Shin J.-H."/>
        </authorList>
    </citation>
    <scope>NUCLEOTIDE SEQUENCE [LARGE SCALE GENOMIC DNA]</scope>
    <source>
        <strain evidence="1 2">T14</strain>
    </source>
</reference>
<name>A0ABY9RSW2_9ACTN</name>